<feature type="region of interest" description="Disordered" evidence="1">
    <location>
        <begin position="675"/>
        <end position="695"/>
    </location>
</feature>
<dbReference type="EMBL" id="BMVO01000022">
    <property type="protein sequence ID" value="GHB22436.1"/>
    <property type="molecule type" value="Genomic_DNA"/>
</dbReference>
<evidence type="ECO:0000256" key="1">
    <source>
        <dbReference type="SAM" id="MobiDB-lite"/>
    </source>
</evidence>
<gene>
    <name evidence="2" type="ORF">GCM10010346_52640</name>
</gene>
<feature type="region of interest" description="Disordered" evidence="1">
    <location>
        <begin position="782"/>
        <end position="812"/>
    </location>
</feature>
<feature type="compositionally biased region" description="Acidic residues" evidence="1">
    <location>
        <begin position="793"/>
        <end position="802"/>
    </location>
</feature>
<accession>A0ABQ3E3Q9</accession>
<evidence type="ECO:0000313" key="3">
    <source>
        <dbReference type="Proteomes" id="UP000599437"/>
    </source>
</evidence>
<protein>
    <submittedName>
        <fullName evidence="2">Uncharacterized protein</fullName>
    </submittedName>
</protein>
<reference evidence="3" key="1">
    <citation type="journal article" date="2019" name="Int. J. Syst. Evol. Microbiol.">
        <title>The Global Catalogue of Microorganisms (GCM) 10K type strain sequencing project: providing services to taxonomists for standard genome sequencing and annotation.</title>
        <authorList>
            <consortium name="The Broad Institute Genomics Platform"/>
            <consortium name="The Broad Institute Genome Sequencing Center for Infectious Disease"/>
            <person name="Wu L."/>
            <person name="Ma J."/>
        </authorList>
    </citation>
    <scope>NUCLEOTIDE SEQUENCE [LARGE SCALE GENOMIC DNA]</scope>
    <source>
        <strain evidence="3">JCM 4737</strain>
    </source>
</reference>
<proteinExistence type="predicted"/>
<comment type="caution">
    <text evidence="2">The sequence shown here is derived from an EMBL/GenBank/DDBJ whole genome shotgun (WGS) entry which is preliminary data.</text>
</comment>
<sequence>MADALFDHEDPEDIDDADPTLIAVHGWNVAEPKKAKTRVTKLRKLIDVGAVHLHPDHLDWTRFILNWAEVDRTLPTYSPKTGRYRDRVRPMRLGEYRVYCLDLLMPTVTTVQQLMNYRTRQGRSLRDVPDTFRPVSRSHPLLDAHGVPVVGVTHTYVTAEGLFNELRTASQKVRESRQRERGWEPLHDAVLSDGVEDGGLWLQTVFAPLGDDGEPDWARAVSALAPADAASRKAVCDSRVDPDGKLAALPLLKPRRSDVFDGTEKDPSAVVGVTEAVSVQLGRVKTAVSGIDFLDDLPDEARELLHATVMPVRLAYRVTDSRGRDIRLDGPALFRSIQKHFHGPEHLGHPPAEAERLVADDTYAALRQAIEEGKFETPTAVSGPAALTWSVPLLDAVCSGEPLDALAELGLPTTWQGRVAAAVMLVFGDGPERAIIGRVLKSRPQGGLYNDRLDERRLSLLREWTFGETPVNRRAFEQIEAKAVFEDPLRSWNGNTDELVELVRAGQATPTETALFEVLATTAAGRNGMQIVDIGSAQQARGFASVKAYQALRGRLVRTAPGADATLEFVQCGPAYMRALLKDQLLLKDPQPRSIGGLTPEAPTDADWKIWSANKIGALNEDGAPATSRSVRAAMTGDSELIQDPDGTVRYHMIDVPQLVPDNFLDQFSTQALTRRAKDRQASAENRQQERPLTADERVGEALDAAVKLLPALGSEVGKLEGLQAGGHLFDVPQRSRLTELALDVRGAGQHDQKAIAGRIDTIVRNARDQESQLVQVQEMIEDGNHAAAADHDDGEDGENPDELLLASKDAG</sequence>
<keyword evidence="3" id="KW-1185">Reference proteome</keyword>
<dbReference type="Proteomes" id="UP000599437">
    <property type="component" value="Unassembled WGS sequence"/>
</dbReference>
<feature type="compositionally biased region" description="Basic and acidic residues" evidence="1">
    <location>
        <begin position="679"/>
        <end position="695"/>
    </location>
</feature>
<dbReference type="RefSeq" id="WP_138893898.1">
    <property type="nucleotide sequence ID" value="NZ_BMVO01000022.1"/>
</dbReference>
<name>A0ABQ3E3Q9_9ACTN</name>
<organism evidence="2 3">
    <name type="scientific">Streptomyces chryseus</name>
    <dbReference type="NCBI Taxonomy" id="68186"/>
    <lineage>
        <taxon>Bacteria</taxon>
        <taxon>Bacillati</taxon>
        <taxon>Actinomycetota</taxon>
        <taxon>Actinomycetes</taxon>
        <taxon>Kitasatosporales</taxon>
        <taxon>Streptomycetaceae</taxon>
        <taxon>Streptomyces</taxon>
    </lineage>
</organism>
<feature type="compositionally biased region" description="Basic and acidic residues" evidence="1">
    <location>
        <begin position="783"/>
        <end position="792"/>
    </location>
</feature>
<evidence type="ECO:0000313" key="2">
    <source>
        <dbReference type="EMBL" id="GHB22436.1"/>
    </source>
</evidence>